<dbReference type="Pfam" id="PF02204">
    <property type="entry name" value="VPS9"/>
    <property type="match status" value="1"/>
</dbReference>
<name>A0A067MWT3_BOTB1</name>
<evidence type="ECO:0000313" key="3">
    <source>
        <dbReference type="EMBL" id="KDQ19165.1"/>
    </source>
</evidence>
<feature type="region of interest" description="Disordered" evidence="1">
    <location>
        <begin position="691"/>
        <end position="710"/>
    </location>
</feature>
<dbReference type="PRINTS" id="PR01217">
    <property type="entry name" value="PRICHEXTENSN"/>
</dbReference>
<feature type="compositionally biased region" description="Pro residues" evidence="1">
    <location>
        <begin position="1024"/>
        <end position="1043"/>
    </location>
</feature>
<feature type="compositionally biased region" description="Low complexity" evidence="1">
    <location>
        <begin position="1010"/>
        <end position="1023"/>
    </location>
</feature>
<evidence type="ECO:0000259" key="2">
    <source>
        <dbReference type="PROSITE" id="PS51205"/>
    </source>
</evidence>
<dbReference type="STRING" id="930990.A0A067MWT3"/>
<dbReference type="Proteomes" id="UP000027195">
    <property type="component" value="Unassembled WGS sequence"/>
</dbReference>
<feature type="compositionally biased region" description="Polar residues" evidence="1">
    <location>
        <begin position="83"/>
        <end position="93"/>
    </location>
</feature>
<dbReference type="GO" id="GO:0031267">
    <property type="term" value="F:small GTPase binding"/>
    <property type="evidence" value="ECO:0007669"/>
    <property type="project" value="TreeGrafter"/>
</dbReference>
<keyword evidence="4" id="KW-1185">Reference proteome</keyword>
<feature type="region of interest" description="Disordered" evidence="1">
    <location>
        <begin position="1"/>
        <end position="97"/>
    </location>
</feature>
<evidence type="ECO:0000313" key="4">
    <source>
        <dbReference type="Proteomes" id="UP000027195"/>
    </source>
</evidence>
<dbReference type="GO" id="GO:0005829">
    <property type="term" value="C:cytosol"/>
    <property type="evidence" value="ECO:0007669"/>
    <property type="project" value="TreeGrafter"/>
</dbReference>
<dbReference type="GO" id="GO:0030139">
    <property type="term" value="C:endocytic vesicle"/>
    <property type="evidence" value="ECO:0007669"/>
    <property type="project" value="TreeGrafter"/>
</dbReference>
<dbReference type="PANTHER" id="PTHR23101:SF25">
    <property type="entry name" value="GTPASE-ACTIVATING PROTEIN AND VPS9 DOMAIN-CONTAINING PROTEIN 1"/>
    <property type="match status" value="1"/>
</dbReference>
<dbReference type="GO" id="GO:0016192">
    <property type="term" value="P:vesicle-mediated transport"/>
    <property type="evidence" value="ECO:0007669"/>
    <property type="project" value="InterPro"/>
</dbReference>
<dbReference type="GO" id="GO:0005085">
    <property type="term" value="F:guanyl-nucleotide exchange factor activity"/>
    <property type="evidence" value="ECO:0007669"/>
    <property type="project" value="InterPro"/>
</dbReference>
<dbReference type="InterPro" id="IPR037191">
    <property type="entry name" value="VPS9_dom_sf"/>
</dbReference>
<dbReference type="Gene3D" id="1.20.1050.80">
    <property type="entry name" value="VPS9 domain"/>
    <property type="match status" value="2"/>
</dbReference>
<dbReference type="InterPro" id="IPR003123">
    <property type="entry name" value="VPS9"/>
</dbReference>
<proteinExistence type="predicted"/>
<dbReference type="PROSITE" id="PS51205">
    <property type="entry name" value="VPS9"/>
    <property type="match status" value="1"/>
</dbReference>
<sequence length="1091" mass="115202">MTSRRDGEPFPSTSLSRAGGSRLRASNDPLLSAGSPRSSLDSATGPGELRAMAPSPSLGTSPPRYVPYTPRHRLPSSTTTTSANPSIAMSSPQVPGGATEKLQLQNMKAAAQAIGLTGETLGWAILEMLTVGGEGAEWKEVETLVHKDKMVLLLPTEPVSSNLNITPDIVKEHMAFVNVPSSTPAQLVTLSGLRGSINGETLTFRSNISQLPKVFTALQSPSTRAAALASLPPLPSTLTPSPTPPYPSFALPAYAATLPLIPRASPVPIPPPLPPRPALAGPAAVATSRLVNPFASLFGKAQAPSRSSTPPPPAPLPAVATSPSMHEMPLSGDQSPLNDPQPGEGPTIAAYAIDRRIIREEISKGVAKAIKGELKEALQGLPSWVPDRVLGFAGPLHPFPKPPKAKPKLTKKGSTSDAGGSPLSGKGARLNVSSTAYQGPTADLTNAQTATKSFQAFYESLEEDLSAYWSIGGSPMRLGKKRDDEKGGDSGTYKLGGEGREMRVRMAMEQVEKCLCCLFYDRIFRPPGSDDESHDEALASRVAALNMLDLNLQHLGVDVGADSEARLNEVVADCGKKLELLEDSSNRSPQQKAAILVEAHKVVVDGLSRIRVEVKSEDAITGEKLPQSSSSAQDDELPDATSADEVQNVPMVTEPAQIFSSPPSLSPQPLGHQLVDASESPLHSPIIHREELSASPVPSRPRSSTPLPISVPPAADILSAPSSPPPTHSISSDLLLPVIIFSVVKANPTRLVSHLLYVQRYRSKQVGGEENFCLVNLMAVVEFLENVDLEALGLSSSDKVLSAGDLSPIPLSRDGLDMSTSPLTTTARLRGRVEQQVGELAGSANKVIIGVVDSSFTALRGLLSPSLPEASIEEGEESIMRSAPGFGLLRRAGSGFSIANVTASLPGASAKKRDADEGQQMVEVMSRPGSIKELEEHSEDVSESGETDSSDDEGSEGDSDAKDKSDVRSIKSFNSMMSGQGERMTISDRLASVSGLSRFAKGLPSEGLKPSPSESRRASLLLSPPAPPSNPLPDVTPPPLLRIPPPNPRFMECSVADLRMGEIGELMREYRRVVEGLRALGGFEPEPATAS</sequence>
<feature type="compositionally biased region" description="Acidic residues" evidence="1">
    <location>
        <begin position="936"/>
        <end position="958"/>
    </location>
</feature>
<dbReference type="InParanoid" id="A0A067MWT3"/>
<dbReference type="PANTHER" id="PTHR23101">
    <property type="entry name" value="RAB GDP/GTP EXCHANGE FACTOR"/>
    <property type="match status" value="1"/>
</dbReference>
<accession>A0A067MWT3</accession>
<feature type="domain" description="VPS9" evidence="2">
    <location>
        <begin position="532"/>
        <end position="793"/>
    </location>
</feature>
<dbReference type="EMBL" id="KL198020">
    <property type="protein sequence ID" value="KDQ19165.1"/>
    <property type="molecule type" value="Genomic_DNA"/>
</dbReference>
<evidence type="ECO:0000256" key="1">
    <source>
        <dbReference type="SAM" id="MobiDB-lite"/>
    </source>
</evidence>
<feature type="compositionally biased region" description="Basic and acidic residues" evidence="1">
    <location>
        <begin position="959"/>
        <end position="969"/>
    </location>
</feature>
<organism evidence="3 4">
    <name type="scientific">Botryobasidium botryosum (strain FD-172 SS1)</name>
    <dbReference type="NCBI Taxonomy" id="930990"/>
    <lineage>
        <taxon>Eukaryota</taxon>
        <taxon>Fungi</taxon>
        <taxon>Dikarya</taxon>
        <taxon>Basidiomycota</taxon>
        <taxon>Agaricomycotina</taxon>
        <taxon>Agaricomycetes</taxon>
        <taxon>Cantharellales</taxon>
        <taxon>Botryobasidiaceae</taxon>
        <taxon>Botryobasidium</taxon>
    </lineage>
</organism>
<feature type="region of interest" description="Disordered" evidence="1">
    <location>
        <begin position="908"/>
        <end position="983"/>
    </location>
</feature>
<dbReference type="InterPro" id="IPR045046">
    <property type="entry name" value="Vps9-like"/>
</dbReference>
<feature type="region of interest" description="Disordered" evidence="1">
    <location>
        <begin position="395"/>
        <end position="429"/>
    </location>
</feature>
<feature type="region of interest" description="Disordered" evidence="1">
    <location>
        <begin position="1000"/>
        <end position="1043"/>
    </location>
</feature>
<dbReference type="AlphaFoldDB" id="A0A067MWT3"/>
<feature type="compositionally biased region" description="Low complexity" evidence="1">
    <location>
        <begin position="693"/>
        <end position="708"/>
    </location>
</feature>
<dbReference type="OrthoDB" id="10264848at2759"/>
<feature type="region of interest" description="Disordered" evidence="1">
    <location>
        <begin position="301"/>
        <end position="347"/>
    </location>
</feature>
<reference evidence="4" key="1">
    <citation type="journal article" date="2014" name="Proc. Natl. Acad. Sci. U.S.A.">
        <title>Extensive sampling of basidiomycete genomes demonstrates inadequacy of the white-rot/brown-rot paradigm for wood decay fungi.</title>
        <authorList>
            <person name="Riley R."/>
            <person name="Salamov A.A."/>
            <person name="Brown D.W."/>
            <person name="Nagy L.G."/>
            <person name="Floudas D."/>
            <person name="Held B.W."/>
            <person name="Levasseur A."/>
            <person name="Lombard V."/>
            <person name="Morin E."/>
            <person name="Otillar R."/>
            <person name="Lindquist E.A."/>
            <person name="Sun H."/>
            <person name="LaButti K.M."/>
            <person name="Schmutz J."/>
            <person name="Jabbour D."/>
            <person name="Luo H."/>
            <person name="Baker S.E."/>
            <person name="Pisabarro A.G."/>
            <person name="Walton J.D."/>
            <person name="Blanchette R.A."/>
            <person name="Henrissat B."/>
            <person name="Martin F."/>
            <person name="Cullen D."/>
            <person name="Hibbett D.S."/>
            <person name="Grigoriev I.V."/>
        </authorList>
    </citation>
    <scope>NUCLEOTIDE SEQUENCE [LARGE SCALE GENOMIC DNA]</scope>
    <source>
        <strain evidence="4">FD-172 SS1</strain>
    </source>
</reference>
<gene>
    <name evidence="3" type="ORF">BOTBODRAFT_52326</name>
</gene>
<dbReference type="HOGENOM" id="CLU_009189_0_0_1"/>
<dbReference type="SUPFAM" id="SSF109993">
    <property type="entry name" value="VPS9 domain"/>
    <property type="match status" value="1"/>
</dbReference>
<feature type="region of interest" description="Disordered" evidence="1">
    <location>
        <begin position="621"/>
        <end position="641"/>
    </location>
</feature>
<protein>
    <recommendedName>
        <fullName evidence="2">VPS9 domain-containing protein</fullName>
    </recommendedName>
</protein>